<evidence type="ECO:0000313" key="4">
    <source>
        <dbReference type="EMBL" id="QKW43428.1"/>
    </source>
</evidence>
<evidence type="ECO:0000313" key="2">
    <source>
        <dbReference type="EMBL" id="MER0423821.1"/>
    </source>
</evidence>
<name>A0A6N9V6K1_STRMI</name>
<dbReference type="AlphaFoldDB" id="A0A6N9V6K1"/>
<protein>
    <recommendedName>
        <fullName evidence="8">Lipoprotein</fullName>
    </recommendedName>
</protein>
<keyword evidence="7" id="KW-1185">Reference proteome</keyword>
<organism evidence="3 5">
    <name type="scientific">Streptomyces microflavus</name>
    <name type="common">Streptomyces lipmanii</name>
    <dbReference type="NCBI Taxonomy" id="1919"/>
    <lineage>
        <taxon>Bacteria</taxon>
        <taxon>Bacillati</taxon>
        <taxon>Actinomycetota</taxon>
        <taxon>Actinomycetes</taxon>
        <taxon>Kitasatosporales</taxon>
        <taxon>Streptomycetaceae</taxon>
        <taxon>Streptomyces</taxon>
    </lineage>
</organism>
<sequence>MRLVTRIAVNTVCATALLALVSCGAGADSGPFGDLSGAEVTNKALTTTKKAESMRLALDMDTTDGRIRADFSSSTSGQCTGTMSMSPKGTVEIIKTGDTVYTKYDEALLRQESEGEPAEEVDATVKLLAGRWMESKASDPDTKDMIEFCDLKGLLKSVEANDTEARKAGEAKVGGKPALRLTEKDGKETHTFLVAAEGDPYILRITSKGGEEPMTLNLSEFNQPVEAEKPAAKDIVDLGQ</sequence>
<evidence type="ECO:0000313" key="6">
    <source>
        <dbReference type="Proteomes" id="UP000509345"/>
    </source>
</evidence>
<dbReference type="Proteomes" id="UP000471648">
    <property type="component" value="Unassembled WGS sequence"/>
</dbReference>
<accession>A0A6N9V6K1</accession>
<dbReference type="SUPFAM" id="SSF89392">
    <property type="entry name" value="Prokaryotic lipoproteins and lipoprotein localization factors"/>
    <property type="match status" value="1"/>
</dbReference>
<evidence type="ECO:0008006" key="8">
    <source>
        <dbReference type="Google" id="ProtNLM"/>
    </source>
</evidence>
<dbReference type="EMBL" id="JAAGME010000605">
    <property type="protein sequence ID" value="NEB68117.1"/>
    <property type="molecule type" value="Genomic_DNA"/>
</dbReference>
<dbReference type="GeneID" id="87632180"/>
<reference evidence="2 7" key="3">
    <citation type="submission" date="2024-01" db="EMBL/GenBank/DDBJ databases">
        <title>Metagenomic exploration of the rhizosphere soil microbial community and their significance in facilitating the development of wild simulated ginseng.</title>
        <authorList>
            <person name="Huang J."/>
        </authorList>
    </citation>
    <scope>NUCLEOTIDE SEQUENCE [LARGE SCALE GENOMIC DNA]</scope>
    <source>
        <strain evidence="2 7">WY141</strain>
    </source>
</reference>
<dbReference type="Proteomes" id="UP000509345">
    <property type="component" value="Chromosome"/>
</dbReference>
<evidence type="ECO:0000256" key="1">
    <source>
        <dbReference type="SAM" id="SignalP"/>
    </source>
</evidence>
<evidence type="ECO:0000313" key="7">
    <source>
        <dbReference type="Proteomes" id="UP001456562"/>
    </source>
</evidence>
<feature type="signal peptide" evidence="1">
    <location>
        <begin position="1"/>
        <end position="27"/>
    </location>
</feature>
<keyword evidence="1" id="KW-0732">Signal</keyword>
<reference evidence="4 6" key="2">
    <citation type="submission" date="2020-06" db="EMBL/GenBank/DDBJ databases">
        <title>Genome mining for natural products.</title>
        <authorList>
            <person name="Zhang B."/>
            <person name="Shi J."/>
            <person name="Ge H."/>
        </authorList>
    </citation>
    <scope>NUCLEOTIDE SEQUENCE [LARGE SCALE GENOMIC DNA]</scope>
    <source>
        <strain evidence="4 6">NA06532</strain>
    </source>
</reference>
<reference evidence="3 5" key="1">
    <citation type="submission" date="2020-01" db="EMBL/GenBank/DDBJ databases">
        <title>Insect and environment-associated Actinomycetes.</title>
        <authorList>
            <person name="Currrie C."/>
            <person name="Chevrette M."/>
            <person name="Carlson C."/>
            <person name="Stubbendieck R."/>
            <person name="Wendt-Pienkowski E."/>
        </authorList>
    </citation>
    <scope>NUCLEOTIDE SEQUENCE [LARGE SCALE GENOMIC DNA]</scope>
    <source>
        <strain evidence="3 5">SID14438</strain>
    </source>
</reference>
<dbReference type="RefSeq" id="WP_031124252.1">
    <property type="nucleotide sequence ID" value="NZ_CP054926.1"/>
</dbReference>
<evidence type="ECO:0000313" key="3">
    <source>
        <dbReference type="EMBL" id="NEB68117.1"/>
    </source>
</evidence>
<dbReference type="Gene3D" id="2.50.20.20">
    <property type="match status" value="1"/>
</dbReference>
<dbReference type="Proteomes" id="UP001456562">
    <property type="component" value="Unassembled WGS sequence"/>
</dbReference>
<feature type="chain" id="PRO_5044645322" description="Lipoprotein" evidence="1">
    <location>
        <begin position="28"/>
        <end position="240"/>
    </location>
</feature>
<dbReference type="PROSITE" id="PS51257">
    <property type="entry name" value="PROKAR_LIPOPROTEIN"/>
    <property type="match status" value="1"/>
</dbReference>
<evidence type="ECO:0000313" key="5">
    <source>
        <dbReference type="Proteomes" id="UP000471648"/>
    </source>
</evidence>
<gene>
    <name evidence="2" type="ORF">ABR748_06315</name>
    <name evidence="3" type="ORF">G3I39_13825</name>
    <name evidence="4" type="ORF">HUT09_13190</name>
</gene>
<dbReference type="InterPro" id="IPR029046">
    <property type="entry name" value="LolA/LolB/LppX"/>
</dbReference>
<dbReference type="EMBL" id="CP054926">
    <property type="protein sequence ID" value="QKW43428.1"/>
    <property type="molecule type" value="Genomic_DNA"/>
</dbReference>
<dbReference type="EMBL" id="JBEJUE010000003">
    <property type="protein sequence ID" value="MER0423821.1"/>
    <property type="molecule type" value="Genomic_DNA"/>
</dbReference>
<proteinExistence type="predicted"/>